<dbReference type="InParanoid" id="H3BF70"/>
<feature type="domain" description="EGF-like" evidence="6">
    <location>
        <begin position="301"/>
        <end position="333"/>
    </location>
</feature>
<dbReference type="AlphaFoldDB" id="H3BF70"/>
<feature type="domain" description="EGF-like" evidence="6">
    <location>
        <begin position="210"/>
        <end position="250"/>
    </location>
</feature>
<feature type="domain" description="EGF-like" evidence="6">
    <location>
        <begin position="358"/>
        <end position="400"/>
    </location>
</feature>
<keyword evidence="5" id="KW-0472">Membrane</keyword>
<dbReference type="InterPro" id="IPR006212">
    <property type="entry name" value="Furin_repeat"/>
</dbReference>
<keyword evidence="2" id="KW-0964">Secreted</keyword>
<dbReference type="Gene3D" id="2.10.220.10">
    <property type="entry name" value="Hormone Receptor, Insulin-like Growth Factor Receptor 1, Chain A, domain 2"/>
    <property type="match status" value="11"/>
</dbReference>
<name>H3BF70_LATCH</name>
<keyword evidence="8" id="KW-1185">Reference proteome</keyword>
<evidence type="ECO:0000256" key="3">
    <source>
        <dbReference type="ARBA" id="ARBA00022729"/>
    </source>
</evidence>
<dbReference type="HOGENOM" id="CLU_295250_0_0_1"/>
<evidence type="ECO:0000256" key="1">
    <source>
        <dbReference type="ARBA" id="ARBA00004613"/>
    </source>
</evidence>
<protein>
    <recommendedName>
        <fullName evidence="6">EGF-like domain-containing protein</fullName>
    </recommendedName>
</protein>
<feature type="transmembrane region" description="Helical" evidence="5">
    <location>
        <begin position="877"/>
        <end position="900"/>
    </location>
</feature>
<feature type="domain" description="EGF-like" evidence="6">
    <location>
        <begin position="151"/>
        <end position="185"/>
    </location>
</feature>
<evidence type="ECO:0000256" key="2">
    <source>
        <dbReference type="ARBA" id="ARBA00022525"/>
    </source>
</evidence>
<evidence type="ECO:0000313" key="8">
    <source>
        <dbReference type="Proteomes" id="UP000008672"/>
    </source>
</evidence>
<dbReference type="STRING" id="7897.ENSLACP00000020541"/>
<dbReference type="PANTHER" id="PTHR15332">
    <property type="entry name" value="PROPROTEIN CONVERTASE SUBTILISIN_KEXIN TYPE 5-LIKE"/>
    <property type="match status" value="1"/>
</dbReference>
<dbReference type="SUPFAM" id="SSF57184">
    <property type="entry name" value="Growth factor receptor domain"/>
    <property type="match status" value="6"/>
</dbReference>
<organism evidence="7 8">
    <name type="scientific">Latimeria chalumnae</name>
    <name type="common">Coelacanth</name>
    <dbReference type="NCBI Taxonomy" id="7897"/>
    <lineage>
        <taxon>Eukaryota</taxon>
        <taxon>Metazoa</taxon>
        <taxon>Chordata</taxon>
        <taxon>Craniata</taxon>
        <taxon>Vertebrata</taxon>
        <taxon>Euteleostomi</taxon>
        <taxon>Coelacanthiformes</taxon>
        <taxon>Coelacanthidae</taxon>
        <taxon>Latimeria</taxon>
    </lineage>
</organism>
<proteinExistence type="predicted"/>
<feature type="domain" description="EGF-like" evidence="6">
    <location>
        <begin position="408"/>
        <end position="447"/>
    </location>
</feature>
<dbReference type="OMA" id="WNDVRWE"/>
<dbReference type="SMART" id="SM00261">
    <property type="entry name" value="FU"/>
    <property type="match status" value="16"/>
</dbReference>
<keyword evidence="5" id="KW-1133">Transmembrane helix</keyword>
<dbReference type="InterPro" id="IPR009030">
    <property type="entry name" value="Growth_fac_rcpt_cys_sf"/>
</dbReference>
<dbReference type="EMBL" id="AFYH01009675">
    <property type="status" value="NOT_ANNOTATED_CDS"/>
    <property type="molecule type" value="Genomic_DNA"/>
</dbReference>
<dbReference type="GO" id="GO:0005576">
    <property type="term" value="C:extracellular region"/>
    <property type="evidence" value="ECO:0007669"/>
    <property type="project" value="UniProtKB-SubCell"/>
</dbReference>
<dbReference type="Ensembl" id="ENSLACT00000020681.1">
    <property type="protein sequence ID" value="ENSLACP00000020541.1"/>
    <property type="gene ID" value="ENSLACG00000018053.1"/>
</dbReference>
<comment type="subcellular location">
    <subcellularLocation>
        <location evidence="1">Secreted</location>
    </subcellularLocation>
</comment>
<evidence type="ECO:0000313" key="7">
    <source>
        <dbReference type="Ensembl" id="ENSLACP00000020541.1"/>
    </source>
</evidence>
<keyword evidence="3" id="KW-0732">Signal</keyword>
<reference evidence="8" key="1">
    <citation type="submission" date="2011-08" db="EMBL/GenBank/DDBJ databases">
        <title>The draft genome of Latimeria chalumnae.</title>
        <authorList>
            <person name="Di Palma F."/>
            <person name="Alfoldi J."/>
            <person name="Johnson J."/>
            <person name="Berlin A."/>
            <person name="Gnerre S."/>
            <person name="Jaffe D."/>
            <person name="MacCallum I."/>
            <person name="Young S."/>
            <person name="Walker B.J."/>
            <person name="Lander E."/>
            <person name="Lindblad-Toh K."/>
        </authorList>
    </citation>
    <scope>NUCLEOTIDE SEQUENCE [LARGE SCALE GENOMIC DNA]</scope>
    <source>
        <strain evidence="8">Wild caught</strain>
    </source>
</reference>
<sequence>KPFISTYICTMGLEVSQTLFLILSFGCFNVTGKLFALSCPSGQFALNYQCIDCHPSCEECNGQELFECTKCGIDEEGSERFLYLGRCKLHCPRGFYQDHKKHSCEACMANCDLCTGTETCAKCKGNYKLQNGVCQITQCEEGQVENPENGECLDCDSGCKTCSADDPELCSSCLEGYFLYRYQCRRRCPQKYYEDRGRRMCLACPLSCVECKNESYCLSCVGYYLYGTDANCVKQCPDGTYPNSYSWRCEYCHSSCQACRGPLAKDCILCHGGSQPMFGLCPTVICRGGQYLDVADNKCYRCDATCQTCFGPQALDCSSCYSGYFLDQDSSCVEHCPLGFFSNPATQLCEQCSFTCESCKGKSENCLRCKNEDYSLFLFEGRCVFSCPDGYFGSADGLCEKCDRSCQTCDESKTKCSTCIKGLYLENDQCLSECSVGYYPDEDGTCKHCSAHCNICDGSKTCKVCSYMYLLHNGICKATCPEGYFEDLDRQRCLLCHMTCATCSGTSNNDCETCSPDTPKLYKGQCLEECLSGTFYESKPEECQECDRTCAKCSGPLPTDCIMCKEELALDPVTKRCGVKGDAKCPPKTFLHSNHFTCEACYDGCESCTGSSQNDCLTCRSPYYLYNNTCMKECPPGTYHFREEADGVELGFCSNCDQVCSTCTGGSPQDCITCTSGYYKIQHYCILHCPVGYYKGTNHCEKCDAACQHCLGSGPQACLVCPPHTLQIEDSTQCVEHCPERFYQDNQVCKQCHQSCKTCKDSTPRGCLTCDWGNTLQDSICYPHCEEKHYLTEEEVCKSCHPSCRHCSGPGPNSCVTCKLNYALHPIEKNCKKCCSPETDQPDCCLCSSNTGLCAEQLQSWDKKLMQLNTGYKRPSLSSAIALGLVMVVLVIGIGIFGLLQAKARKKLCWRQSYEWLGGNSKAAPFVNTDYVVLNKSDHANEHTHEECDVVYSSKDGTVYRRYGFKLSEDEEDEEECDEKTRLNKV</sequence>
<reference evidence="7" key="3">
    <citation type="submission" date="2025-09" db="UniProtKB">
        <authorList>
            <consortium name="Ensembl"/>
        </authorList>
    </citation>
    <scope>IDENTIFICATION</scope>
</reference>
<accession>H3BF70</accession>
<dbReference type="Proteomes" id="UP000008672">
    <property type="component" value="Unassembled WGS sequence"/>
</dbReference>
<dbReference type="EMBL" id="AFYH01009673">
    <property type="status" value="NOT_ANNOTATED_CDS"/>
    <property type="molecule type" value="Genomic_DNA"/>
</dbReference>
<dbReference type="InterPro" id="IPR043601">
    <property type="entry name" value="Rspo_Fu-CRD_dom"/>
</dbReference>
<evidence type="ECO:0000256" key="5">
    <source>
        <dbReference type="SAM" id="Phobius"/>
    </source>
</evidence>
<feature type="domain" description="EGF-like" evidence="6">
    <location>
        <begin position="106"/>
        <end position="135"/>
    </location>
</feature>
<dbReference type="EMBL" id="AFYH01009674">
    <property type="status" value="NOT_ANNOTATED_CDS"/>
    <property type="molecule type" value="Genomic_DNA"/>
</dbReference>
<dbReference type="SMART" id="SM00181">
    <property type="entry name" value="EGF"/>
    <property type="match status" value="9"/>
</dbReference>
<dbReference type="EMBL" id="AFYH01009670">
    <property type="status" value="NOT_ANNOTATED_CDS"/>
    <property type="molecule type" value="Genomic_DNA"/>
</dbReference>
<keyword evidence="5" id="KW-0812">Transmembrane</keyword>
<dbReference type="EMBL" id="AFYH01009671">
    <property type="status" value="NOT_ANNOTATED_CDS"/>
    <property type="molecule type" value="Genomic_DNA"/>
</dbReference>
<keyword evidence="4" id="KW-0325">Glycoprotein</keyword>
<dbReference type="EMBL" id="AFYH01009672">
    <property type="status" value="NOT_ANNOTATED_CDS"/>
    <property type="molecule type" value="Genomic_DNA"/>
</dbReference>
<reference evidence="7" key="2">
    <citation type="submission" date="2025-08" db="UniProtKB">
        <authorList>
            <consortium name="Ensembl"/>
        </authorList>
    </citation>
    <scope>IDENTIFICATION</scope>
</reference>
<dbReference type="Pfam" id="PF15913">
    <property type="entry name" value="Furin-like_2"/>
    <property type="match status" value="1"/>
</dbReference>
<dbReference type="EMBL" id="AFYH01009677">
    <property type="status" value="NOT_ANNOTATED_CDS"/>
    <property type="molecule type" value="Genomic_DNA"/>
</dbReference>
<evidence type="ECO:0000256" key="4">
    <source>
        <dbReference type="ARBA" id="ARBA00023180"/>
    </source>
</evidence>
<dbReference type="GeneTree" id="ENSGT00730000111835"/>
<evidence type="ECO:0000259" key="6">
    <source>
        <dbReference type="SMART" id="SM00181"/>
    </source>
</evidence>
<dbReference type="EMBL" id="AFYH01009678">
    <property type="status" value="NOT_ANNOTATED_CDS"/>
    <property type="molecule type" value="Genomic_DNA"/>
</dbReference>
<feature type="domain" description="EGF-like" evidence="6">
    <location>
        <begin position="662"/>
        <end position="701"/>
    </location>
</feature>
<dbReference type="PANTHER" id="PTHR15332:SF175">
    <property type="entry name" value="PROPROTEIN CONVERTASE SUBTILISIN_KEXIN TYPE 5-LIKE"/>
    <property type="match status" value="1"/>
</dbReference>
<dbReference type="EMBL" id="AFYH01009676">
    <property type="status" value="NOT_ANNOTATED_CDS"/>
    <property type="molecule type" value="Genomic_DNA"/>
</dbReference>
<gene>
    <name evidence="7" type="primary">LOC102364760</name>
</gene>
<feature type="domain" description="EGF-like" evidence="6">
    <location>
        <begin position="799"/>
        <end position="832"/>
    </location>
</feature>
<feature type="domain" description="EGF-like" evidence="6">
    <location>
        <begin position="600"/>
        <end position="631"/>
    </location>
</feature>
<dbReference type="InterPro" id="IPR000742">
    <property type="entry name" value="EGF"/>
</dbReference>
<dbReference type="CDD" id="cd00064">
    <property type="entry name" value="FU"/>
    <property type="match status" value="9"/>
</dbReference>
<dbReference type="eggNOG" id="KOG3525">
    <property type="taxonomic scope" value="Eukaryota"/>
</dbReference>